<dbReference type="Proteomes" id="UP000029734">
    <property type="component" value="Unassembled WGS sequence"/>
</dbReference>
<evidence type="ECO:0000313" key="3">
    <source>
        <dbReference type="Proteomes" id="UP000029734"/>
    </source>
</evidence>
<dbReference type="STRING" id="268407.PWYN_10070"/>
<dbReference type="InterPro" id="IPR052917">
    <property type="entry name" value="Stress-Dev_Protein"/>
</dbReference>
<protein>
    <submittedName>
        <fullName evidence="2">General stress protein</fullName>
    </submittedName>
</protein>
<dbReference type="AlphaFoldDB" id="A0A098MAS2"/>
<dbReference type="OrthoDB" id="5431160at2"/>
<dbReference type="EMBL" id="JQCR01000002">
    <property type="protein sequence ID" value="KGE19649.1"/>
    <property type="molecule type" value="Genomic_DNA"/>
</dbReference>
<accession>A0A098MAS2</accession>
<dbReference type="PANTHER" id="PTHR34818">
    <property type="entry name" value="PROTEIN BLI-3"/>
    <property type="match status" value="1"/>
</dbReference>
<proteinExistence type="predicted"/>
<comment type="caution">
    <text evidence="2">The sequence shown here is derived from an EMBL/GenBank/DDBJ whole genome shotgun (WGS) entry which is preliminary data.</text>
</comment>
<reference evidence="2 3" key="1">
    <citation type="submission" date="2014-08" db="EMBL/GenBank/DDBJ databases">
        <authorList>
            <person name="den Bakker H.C."/>
        </authorList>
    </citation>
    <scope>NUCLEOTIDE SEQUENCE [LARGE SCALE GENOMIC DNA]</scope>
    <source>
        <strain evidence="2 3">DSM 18334</strain>
    </source>
</reference>
<evidence type="ECO:0000313" key="2">
    <source>
        <dbReference type="EMBL" id="KGE19649.1"/>
    </source>
</evidence>
<dbReference type="eggNOG" id="COG3871">
    <property type="taxonomic scope" value="Bacteria"/>
</dbReference>
<dbReference type="PANTHER" id="PTHR34818:SF1">
    <property type="entry name" value="PROTEIN BLI-3"/>
    <property type="match status" value="1"/>
</dbReference>
<gene>
    <name evidence="2" type="ORF">PWYN_10070</name>
</gene>
<dbReference type="InterPro" id="IPR012349">
    <property type="entry name" value="Split_barrel_FMN-bd"/>
</dbReference>
<dbReference type="SUPFAM" id="SSF50475">
    <property type="entry name" value="FMN-binding split barrel"/>
    <property type="match status" value="1"/>
</dbReference>
<organism evidence="2 3">
    <name type="scientific">Paenibacillus wynnii</name>
    <dbReference type="NCBI Taxonomy" id="268407"/>
    <lineage>
        <taxon>Bacteria</taxon>
        <taxon>Bacillati</taxon>
        <taxon>Bacillota</taxon>
        <taxon>Bacilli</taxon>
        <taxon>Bacillales</taxon>
        <taxon>Paenibacillaceae</taxon>
        <taxon>Paenibacillus</taxon>
    </lineage>
</organism>
<keyword evidence="3" id="KW-1185">Reference proteome</keyword>
<sequence length="146" mass="16675">MDNQELEKKIIKALDDNKYGSLGTIEFGNKPKVRYMAVFHDGLKIYLATSRKTHKVVELKDNPHACLLLGFEEGGSKDLLEIEATVEVTKDESLRSKVWSKELEKWFEGPDDPNYVILELSPTRMEYTGKNKENGVWEKQAVNTGK</sequence>
<dbReference type="InterPro" id="IPR011576">
    <property type="entry name" value="Pyridox_Oxase_N"/>
</dbReference>
<dbReference type="Gene3D" id="2.30.110.10">
    <property type="entry name" value="Electron Transport, Fmn-binding Protein, Chain A"/>
    <property type="match status" value="1"/>
</dbReference>
<dbReference type="Pfam" id="PF01243">
    <property type="entry name" value="PNPOx_N"/>
    <property type="match status" value="1"/>
</dbReference>
<evidence type="ECO:0000259" key="1">
    <source>
        <dbReference type="Pfam" id="PF01243"/>
    </source>
</evidence>
<dbReference type="RefSeq" id="WP_036650802.1">
    <property type="nucleotide sequence ID" value="NZ_JQCR01000002.1"/>
</dbReference>
<reference evidence="2 3" key="2">
    <citation type="submission" date="2014-10" db="EMBL/GenBank/DDBJ databases">
        <title>Comparative genomics of the Paenibacillus odorifer group.</title>
        <authorList>
            <person name="Tsai Y.-C."/>
            <person name="Martin N."/>
            <person name="Korlach J."/>
            <person name="Wiedmann M."/>
        </authorList>
    </citation>
    <scope>NUCLEOTIDE SEQUENCE [LARGE SCALE GENOMIC DNA]</scope>
    <source>
        <strain evidence="2 3">DSM 18334</strain>
    </source>
</reference>
<feature type="domain" description="Pyridoxamine 5'-phosphate oxidase N-terminal" evidence="1">
    <location>
        <begin position="7"/>
        <end position="128"/>
    </location>
</feature>
<name>A0A098MAS2_9BACL</name>